<sequence>MDAMLPVEVGEPTVRREIQNLQDNNDELRVELDTLDERREIAMIRAEAQKRLLARRYNTKERPRQFVEGDLVWRKTAEARRNRAAGKLAANWEGPFRVVENLKNRAYRLEYPTGKAIPNTWNASHLKFYFS</sequence>
<dbReference type="Gramene" id="KOM40248">
    <property type="protein sequence ID" value="KOM40248"/>
    <property type="gene ID" value="LR48_Vigan04g044600"/>
</dbReference>
<dbReference type="OMA" id="RRYNTKE"/>
<dbReference type="AlphaFoldDB" id="A0A0L9UBV5"/>
<feature type="domain" description="Tf2-1-like SH3-like" evidence="2">
    <location>
        <begin position="69"/>
        <end position="129"/>
    </location>
</feature>
<reference evidence="4" key="1">
    <citation type="journal article" date="2015" name="Proc. Natl. Acad. Sci. U.S.A.">
        <title>Genome sequencing of adzuki bean (Vigna angularis) provides insight into high starch and low fat accumulation and domestication.</title>
        <authorList>
            <person name="Yang K."/>
            <person name="Tian Z."/>
            <person name="Chen C."/>
            <person name="Luo L."/>
            <person name="Zhao B."/>
            <person name="Wang Z."/>
            <person name="Yu L."/>
            <person name="Li Y."/>
            <person name="Sun Y."/>
            <person name="Li W."/>
            <person name="Chen Y."/>
            <person name="Li Y."/>
            <person name="Zhang Y."/>
            <person name="Ai D."/>
            <person name="Zhao J."/>
            <person name="Shang C."/>
            <person name="Ma Y."/>
            <person name="Wu B."/>
            <person name="Wang M."/>
            <person name="Gao L."/>
            <person name="Sun D."/>
            <person name="Zhang P."/>
            <person name="Guo F."/>
            <person name="Wang W."/>
            <person name="Li Y."/>
            <person name="Wang J."/>
            <person name="Varshney R.K."/>
            <person name="Wang J."/>
            <person name="Ling H.Q."/>
            <person name="Wan P."/>
        </authorList>
    </citation>
    <scope>NUCLEOTIDE SEQUENCE</scope>
    <source>
        <strain evidence="4">cv. Jingnong 6</strain>
    </source>
</reference>
<keyword evidence="1" id="KW-0175">Coiled coil</keyword>
<dbReference type="EMBL" id="CM003374">
    <property type="protein sequence ID" value="KOM40248.1"/>
    <property type="molecule type" value="Genomic_DNA"/>
</dbReference>
<dbReference type="PANTHER" id="PTHR48475:SF1">
    <property type="entry name" value="RNASE H TYPE-1 DOMAIN-CONTAINING PROTEIN"/>
    <property type="match status" value="1"/>
</dbReference>
<evidence type="ECO:0000313" key="4">
    <source>
        <dbReference type="Proteomes" id="UP000053144"/>
    </source>
</evidence>
<accession>A0A0L9UBV5</accession>
<name>A0A0L9UBV5_PHAAN</name>
<protein>
    <recommendedName>
        <fullName evidence="2">Tf2-1-like SH3-like domain-containing protein</fullName>
    </recommendedName>
</protein>
<proteinExistence type="predicted"/>
<organism evidence="3 4">
    <name type="scientific">Phaseolus angularis</name>
    <name type="common">Azuki bean</name>
    <name type="synonym">Vigna angularis</name>
    <dbReference type="NCBI Taxonomy" id="3914"/>
    <lineage>
        <taxon>Eukaryota</taxon>
        <taxon>Viridiplantae</taxon>
        <taxon>Streptophyta</taxon>
        <taxon>Embryophyta</taxon>
        <taxon>Tracheophyta</taxon>
        <taxon>Spermatophyta</taxon>
        <taxon>Magnoliopsida</taxon>
        <taxon>eudicotyledons</taxon>
        <taxon>Gunneridae</taxon>
        <taxon>Pentapetalae</taxon>
        <taxon>rosids</taxon>
        <taxon>fabids</taxon>
        <taxon>Fabales</taxon>
        <taxon>Fabaceae</taxon>
        <taxon>Papilionoideae</taxon>
        <taxon>50 kb inversion clade</taxon>
        <taxon>NPAAA clade</taxon>
        <taxon>indigoferoid/millettioid clade</taxon>
        <taxon>Phaseoleae</taxon>
        <taxon>Vigna</taxon>
    </lineage>
</organism>
<dbReference type="PANTHER" id="PTHR48475">
    <property type="entry name" value="RIBONUCLEASE H"/>
    <property type="match status" value="1"/>
</dbReference>
<dbReference type="InterPro" id="IPR056924">
    <property type="entry name" value="SH3_Tf2-1"/>
</dbReference>
<evidence type="ECO:0000256" key="1">
    <source>
        <dbReference type="SAM" id="Coils"/>
    </source>
</evidence>
<dbReference type="Pfam" id="PF24626">
    <property type="entry name" value="SH3_Tf2-1"/>
    <property type="match status" value="1"/>
</dbReference>
<evidence type="ECO:0000259" key="2">
    <source>
        <dbReference type="Pfam" id="PF24626"/>
    </source>
</evidence>
<gene>
    <name evidence="3" type="ORF">LR48_Vigan04g044600</name>
</gene>
<evidence type="ECO:0000313" key="3">
    <source>
        <dbReference type="EMBL" id="KOM40248.1"/>
    </source>
</evidence>
<dbReference type="Proteomes" id="UP000053144">
    <property type="component" value="Chromosome 4"/>
</dbReference>
<feature type="coiled-coil region" evidence="1">
    <location>
        <begin position="11"/>
        <end position="45"/>
    </location>
</feature>